<dbReference type="Ensembl" id="ENSOANT00000006012.3">
    <property type="protein sequence ID" value="ENSOANP00000006010.3"/>
    <property type="gene ID" value="ENSOANG00000003792.3"/>
</dbReference>
<dbReference type="AlphaFoldDB" id="F6V061"/>
<evidence type="ECO:0000256" key="16">
    <source>
        <dbReference type="ARBA" id="ARBA00050318"/>
    </source>
</evidence>
<evidence type="ECO:0000259" key="28">
    <source>
        <dbReference type="PROSITE" id="PS51184"/>
    </source>
</evidence>
<dbReference type="GO" id="GO:0007399">
    <property type="term" value="P:nervous system development"/>
    <property type="evidence" value="ECO:0007669"/>
    <property type="project" value="UniProtKB-KW"/>
</dbReference>
<feature type="region of interest" description="Disordered" evidence="26">
    <location>
        <begin position="711"/>
        <end position="789"/>
    </location>
</feature>
<evidence type="ECO:0000256" key="15">
    <source>
        <dbReference type="ARBA" id="ARBA00038951"/>
    </source>
</evidence>
<keyword evidence="13" id="KW-0804">Transcription</keyword>
<dbReference type="GO" id="GO:0005506">
    <property type="term" value="F:iron ion binding"/>
    <property type="evidence" value="ECO:0007669"/>
    <property type="project" value="Ensembl"/>
</dbReference>
<keyword evidence="6" id="KW-0862">Zinc</keyword>
<evidence type="ECO:0000256" key="20">
    <source>
        <dbReference type="ARBA" id="ARBA00056800"/>
    </source>
</evidence>
<keyword evidence="5 25" id="KW-0863">Zinc-finger</keyword>
<dbReference type="Gene3D" id="1.20.58.1360">
    <property type="match status" value="1"/>
</dbReference>
<evidence type="ECO:0000256" key="18">
    <source>
        <dbReference type="ARBA" id="ARBA00051743"/>
    </source>
</evidence>
<evidence type="ECO:0000256" key="26">
    <source>
        <dbReference type="SAM" id="MobiDB-lite"/>
    </source>
</evidence>
<dbReference type="PROSITE" id="PS01359">
    <property type="entry name" value="ZF_PHD_1"/>
    <property type="match status" value="1"/>
</dbReference>
<dbReference type="GO" id="GO:0140683">
    <property type="term" value="F:histone H3K9me/H3K9me2 demethylase activity"/>
    <property type="evidence" value="ECO:0007669"/>
    <property type="project" value="UniProtKB-EC"/>
</dbReference>
<dbReference type="PANTHER" id="PTHR23123">
    <property type="entry name" value="PHD/F-BOX CONTAINING PROTEIN"/>
    <property type="match status" value="1"/>
</dbReference>
<feature type="region of interest" description="Disordered" evidence="26">
    <location>
        <begin position="1"/>
        <end position="63"/>
    </location>
</feature>
<dbReference type="GO" id="GO:0006338">
    <property type="term" value="P:chromatin remodeling"/>
    <property type="evidence" value="ECO:0000318"/>
    <property type="project" value="GO_Central"/>
</dbReference>
<comment type="cofactor">
    <cofactor evidence="1">
        <name>Fe(2+)</name>
        <dbReference type="ChEBI" id="CHEBI:29033"/>
    </cofactor>
</comment>
<reference evidence="29" key="2">
    <citation type="submission" date="2025-08" db="UniProtKB">
        <authorList>
            <consortium name="Ensembl"/>
        </authorList>
    </citation>
    <scope>IDENTIFICATION</scope>
    <source>
        <strain evidence="29">Glennie</strain>
    </source>
</reference>
<dbReference type="GO" id="GO:0008270">
    <property type="term" value="F:zinc ion binding"/>
    <property type="evidence" value="ECO:0007669"/>
    <property type="project" value="UniProtKB-KW"/>
</dbReference>
<keyword evidence="11" id="KW-0408">Iron</keyword>
<evidence type="ECO:0000256" key="8">
    <source>
        <dbReference type="ARBA" id="ARBA00022902"/>
    </source>
</evidence>
<organism evidence="29 30">
    <name type="scientific">Ornithorhynchus anatinus</name>
    <name type="common">Duckbill platypus</name>
    <dbReference type="NCBI Taxonomy" id="9258"/>
    <lineage>
        <taxon>Eukaryota</taxon>
        <taxon>Metazoa</taxon>
        <taxon>Chordata</taxon>
        <taxon>Craniata</taxon>
        <taxon>Vertebrata</taxon>
        <taxon>Euteleostomi</taxon>
        <taxon>Mammalia</taxon>
        <taxon>Monotremata</taxon>
        <taxon>Ornithorhynchidae</taxon>
        <taxon>Ornithorhynchus</taxon>
    </lineage>
</organism>
<evidence type="ECO:0000256" key="4">
    <source>
        <dbReference type="ARBA" id="ARBA00022723"/>
    </source>
</evidence>
<feature type="domain" description="JmjC" evidence="28">
    <location>
        <begin position="287"/>
        <end position="443"/>
    </location>
</feature>
<dbReference type="PROSITE" id="PS51184">
    <property type="entry name" value="JMJC"/>
    <property type="match status" value="1"/>
</dbReference>
<dbReference type="HOGENOM" id="CLU_003540_2_1_1"/>
<gene>
    <name evidence="29" type="primary">KDM7A</name>
</gene>
<feature type="compositionally biased region" description="Basic residues" evidence="26">
    <location>
        <begin position="563"/>
        <end position="572"/>
    </location>
</feature>
<feature type="region of interest" description="Disordered" evidence="26">
    <location>
        <begin position="922"/>
        <end position="974"/>
    </location>
</feature>
<dbReference type="InterPro" id="IPR013083">
    <property type="entry name" value="Znf_RING/FYVE/PHD"/>
</dbReference>
<evidence type="ECO:0000313" key="29">
    <source>
        <dbReference type="Ensembl" id="ENSOANP00000006010.3"/>
    </source>
</evidence>
<evidence type="ECO:0000256" key="23">
    <source>
        <dbReference type="ARBA" id="ARBA00080037"/>
    </source>
</evidence>
<dbReference type="GO" id="GO:0071558">
    <property type="term" value="F:histone H3K27me2/H3K27me3 demethylase activity"/>
    <property type="evidence" value="ECO:0007669"/>
    <property type="project" value="Ensembl"/>
</dbReference>
<keyword evidence="10" id="KW-0560">Oxidoreductase</keyword>
<dbReference type="GO" id="GO:0005654">
    <property type="term" value="C:nucleoplasm"/>
    <property type="evidence" value="ECO:0007669"/>
    <property type="project" value="Ensembl"/>
</dbReference>
<evidence type="ECO:0000256" key="6">
    <source>
        <dbReference type="ARBA" id="ARBA00022833"/>
    </source>
</evidence>
<evidence type="ECO:0000256" key="5">
    <source>
        <dbReference type="ARBA" id="ARBA00022771"/>
    </source>
</evidence>
<evidence type="ECO:0000256" key="12">
    <source>
        <dbReference type="ARBA" id="ARBA00023015"/>
    </source>
</evidence>
<keyword evidence="8" id="KW-0524">Neurogenesis</keyword>
<dbReference type="InterPro" id="IPR041070">
    <property type="entry name" value="JHD"/>
</dbReference>
<dbReference type="InParanoid" id="F6V061"/>
<sequence>MEMWAWPRRGSGRGPSARARAGPCVSGRGRCGAGPGAGARRPARRRGGVRARAPLAPASARPAGGRARAGVCFLKMAVSATGASPGRAPAAPPPVYCVCRQPYDVSRFMIECDICKDWFHGSCVTVEEHHAVDIDQYHCPSCAVLHGASLMKKRRNWHRHDYTEIDDGSKPVQAGTRTFVKELRARTFPSADEIVVKMHGSQLTQRYLEKHGFDLPIMVPKLDDLGLRLPPPTFSVADVERYVGGDKMIDVIDVARQADSKMKLHNYIKYFMNPNRPKVLNVISLEFSDTKMSELVEVPDIARKLSWVENYWPDDSVFPKPFVQKYCLMGVQDSYTDFHIDFGGTSVWYHVLWGEKIFYLIKPTDENLELYESWSSSVTQSEVYFGDKVDKCYKCVVKQGHTLFVPTGWIHAVLTSQDCMAFGGNFLHNLNIGMQLRCYEMEKRLKTPDLFKFPFFEAICWFVAKNLLETLKELREDGFQPQNYLVQGVKALHTALKLWMKKELVTEHAFEIPDNVRPGHLVKELSKVIRSVEEENSKPPKPQVLLSPGQVSRSSNEAASPPHSRRRMRRLRDHSARAPSNLDILELHTREVLKRLEMTPWEEDVLNSKLNGRFNKPLQPSSTVPEWRTKDNDLRLLLSNGRIIRDERQPFTDRSLYTADSEDDDDRGRSKKPKKVKIEQNSGLEGEGHGEFQKPLNMFFESVKSELRNASSEYSDVSDSEDSELVRTPQQKYSSTEESESSGDEEKQEATSDFKEGSKVVRTLYQHSQKPFRREIPNKRECPTSTSTEEDAIEGMLSMAGLHYPPCLPARTQSTHFPDRSALQEYGACPRSRPEDHKRGDYGRHLKVEERDLSTSSWVRRLDVTSRFTAQDPGRGQRCIKREGPPEAGLKLQSRSSPDGGVSSLPNGKCLRDSGAIPGACHLSDGSLSPERPFGETALQPGPLHPIKRPAANPPPISNQATKGKRPKKGMATAKQRLGKILKLTRNGHARFFV</sequence>
<feature type="domain" description="PHD-type" evidence="27">
    <location>
        <begin position="94"/>
        <end position="145"/>
    </location>
</feature>
<dbReference type="Bgee" id="ENSOANG00000003792">
    <property type="expression patterns" value="Expressed in testis and 7 other cell types or tissues"/>
</dbReference>
<evidence type="ECO:0000256" key="19">
    <source>
        <dbReference type="ARBA" id="ARBA00051920"/>
    </source>
</evidence>
<evidence type="ECO:0000256" key="22">
    <source>
        <dbReference type="ARBA" id="ARBA00076086"/>
    </source>
</evidence>
<comment type="catalytic activity">
    <reaction evidence="19">
        <text>N(6),N(6)-dimethyl-L-lysyl(27)-[histone H3] + 2 2-oxoglutarate + 2 O2 = L-lysyl(27)-[histone H3] + 2 formaldehyde + 2 succinate + 2 CO2</text>
        <dbReference type="Rhea" id="RHEA:67800"/>
        <dbReference type="Rhea" id="RHEA-COMP:15539"/>
        <dbReference type="Rhea" id="RHEA-COMP:15548"/>
        <dbReference type="ChEBI" id="CHEBI:15379"/>
        <dbReference type="ChEBI" id="CHEBI:16526"/>
        <dbReference type="ChEBI" id="CHEBI:16810"/>
        <dbReference type="ChEBI" id="CHEBI:16842"/>
        <dbReference type="ChEBI" id="CHEBI:29969"/>
        <dbReference type="ChEBI" id="CHEBI:30031"/>
        <dbReference type="ChEBI" id="CHEBI:61976"/>
    </reaction>
    <physiologicalReaction direction="left-to-right" evidence="19">
        <dbReference type="Rhea" id="RHEA:67801"/>
    </physiologicalReaction>
</comment>
<keyword evidence="30" id="KW-1185">Reference proteome</keyword>
<dbReference type="Gene3D" id="3.30.40.10">
    <property type="entry name" value="Zinc/RING finger domain, C3HC4 (zinc finger)"/>
    <property type="match status" value="1"/>
</dbReference>
<dbReference type="GO" id="GO:0051864">
    <property type="term" value="F:histone H3K36 demethylase activity"/>
    <property type="evidence" value="ECO:0007669"/>
    <property type="project" value="Ensembl"/>
</dbReference>
<dbReference type="InterPro" id="IPR011011">
    <property type="entry name" value="Znf_FYVE_PHD"/>
</dbReference>
<evidence type="ECO:0000256" key="11">
    <source>
        <dbReference type="ARBA" id="ARBA00023004"/>
    </source>
</evidence>
<evidence type="ECO:0000256" key="9">
    <source>
        <dbReference type="ARBA" id="ARBA00022964"/>
    </source>
</evidence>
<reference evidence="29 30" key="1">
    <citation type="journal article" date="2008" name="Nature">
        <title>Genome analysis of the platypus reveals unique signatures of evolution.</title>
        <authorList>
            <person name="Warren W.C."/>
            <person name="Hillier L.W."/>
            <person name="Marshall Graves J.A."/>
            <person name="Birney E."/>
            <person name="Ponting C.P."/>
            <person name="Grutzner F."/>
            <person name="Belov K."/>
            <person name="Miller W."/>
            <person name="Clarke L."/>
            <person name="Chinwalla A.T."/>
            <person name="Yang S.P."/>
            <person name="Heger A."/>
            <person name="Locke D.P."/>
            <person name="Miethke P."/>
            <person name="Waters P.D."/>
            <person name="Veyrunes F."/>
            <person name="Fulton L."/>
            <person name="Fulton B."/>
            <person name="Graves T."/>
            <person name="Wallis J."/>
            <person name="Puente X.S."/>
            <person name="Lopez-Otin C."/>
            <person name="Ordonez G.R."/>
            <person name="Eichler E.E."/>
            <person name="Chen L."/>
            <person name="Cheng Z."/>
            <person name="Deakin J.E."/>
            <person name="Alsop A."/>
            <person name="Thompson K."/>
            <person name="Kirby P."/>
            <person name="Papenfuss A.T."/>
            <person name="Wakefield M.J."/>
            <person name="Olender T."/>
            <person name="Lancet D."/>
            <person name="Huttley G.A."/>
            <person name="Smit A.F."/>
            <person name="Pask A."/>
            <person name="Temple-Smith P."/>
            <person name="Batzer M.A."/>
            <person name="Walker J.A."/>
            <person name="Konkel M.K."/>
            <person name="Harris R.S."/>
            <person name="Whittington C.M."/>
            <person name="Wong E.S."/>
            <person name="Gemmell N.J."/>
            <person name="Buschiazzo E."/>
            <person name="Vargas Jentzsch I.M."/>
            <person name="Merkel A."/>
            <person name="Schmitz J."/>
            <person name="Zemann A."/>
            <person name="Churakov G."/>
            <person name="Kriegs J.O."/>
            <person name="Brosius J."/>
            <person name="Murchison E.P."/>
            <person name="Sachidanandam R."/>
            <person name="Smith C."/>
            <person name="Hannon G.J."/>
            <person name="Tsend-Ayush E."/>
            <person name="McMillan D."/>
            <person name="Attenborough R."/>
            <person name="Rens W."/>
            <person name="Ferguson-Smith M."/>
            <person name="Lefevre C.M."/>
            <person name="Sharp J.A."/>
            <person name="Nicholas K.R."/>
            <person name="Ray D.A."/>
            <person name="Kube M."/>
            <person name="Reinhardt R."/>
            <person name="Pringle T.H."/>
            <person name="Taylor J."/>
            <person name="Jones R.C."/>
            <person name="Nixon B."/>
            <person name="Dacheux J.L."/>
            <person name="Niwa H."/>
            <person name="Sekita Y."/>
            <person name="Huang X."/>
            <person name="Stark A."/>
            <person name="Kheradpour P."/>
            <person name="Kellis M."/>
            <person name="Flicek P."/>
            <person name="Chen Y."/>
            <person name="Webber C."/>
            <person name="Hardison R."/>
            <person name="Nelson J."/>
            <person name="Hallsworth-Pepin K."/>
            <person name="Delehaunty K."/>
            <person name="Markovic C."/>
            <person name="Minx P."/>
            <person name="Feng Y."/>
            <person name="Kremitzki C."/>
            <person name="Mitreva M."/>
            <person name="Glasscock J."/>
            <person name="Wylie T."/>
            <person name="Wohldmann P."/>
            <person name="Thiru P."/>
            <person name="Nhan M.N."/>
            <person name="Pohl C.S."/>
            <person name="Smith S.M."/>
            <person name="Hou S."/>
            <person name="Nefedov M."/>
            <person name="de Jong P.J."/>
            <person name="Renfree M.B."/>
            <person name="Mardis E.R."/>
            <person name="Wilson R.K."/>
        </authorList>
    </citation>
    <scope>NUCLEOTIDE SEQUENCE [LARGE SCALE GENOMIC DNA]</scope>
    <source>
        <strain evidence="29 30">Glennie</strain>
    </source>
</reference>
<evidence type="ECO:0000256" key="21">
    <source>
        <dbReference type="ARBA" id="ARBA00069186"/>
    </source>
</evidence>
<keyword evidence="12" id="KW-0805">Transcription regulation</keyword>
<dbReference type="InterPro" id="IPR019786">
    <property type="entry name" value="Zinc_finger_PHD-type_CS"/>
</dbReference>
<evidence type="ECO:0000259" key="27">
    <source>
        <dbReference type="PROSITE" id="PS50016"/>
    </source>
</evidence>
<dbReference type="SMART" id="SM00249">
    <property type="entry name" value="PHD"/>
    <property type="match status" value="1"/>
</dbReference>
<comment type="function">
    <text evidence="20">Histone demethylase required for brain development. Specifically demethylates dimethylated 'Lys-9', 'Lys-27' and 'Lys-36' (H3K9me2, H3K27me2, H3K36me2, respectively) of histone H3 and monomethylated histone H4 'Lys-20' residue (H4K20Me1), thereby playing a central role in histone code. Specifically binds trimethylated 'Lys-4' of histone H3 (H3K4me3), affecting histone demethylase specificity: in presence of H3K4me3, it has no demethylase activity toward H3K9me2, while it has high activity toward H3K27me2. Demethylates H3K9me2 in absence of H3K4me3. Has activity toward H4K20Me1 only when nucleosome is used as a substrate and when not histone octamer is used as substrate.</text>
</comment>
<dbReference type="SUPFAM" id="SSF57903">
    <property type="entry name" value="FYVE/PHD zinc finger"/>
    <property type="match status" value="1"/>
</dbReference>
<feature type="compositionally biased region" description="Basic and acidic residues" evidence="26">
    <location>
        <begin position="744"/>
        <end position="759"/>
    </location>
</feature>
<evidence type="ECO:0000256" key="17">
    <source>
        <dbReference type="ARBA" id="ARBA00051254"/>
    </source>
</evidence>
<keyword evidence="7" id="KW-0156">Chromatin regulator</keyword>
<evidence type="ECO:0000256" key="13">
    <source>
        <dbReference type="ARBA" id="ARBA00023163"/>
    </source>
</evidence>
<evidence type="ECO:0000256" key="24">
    <source>
        <dbReference type="ARBA" id="ARBA00080220"/>
    </source>
</evidence>
<dbReference type="SUPFAM" id="SSF51197">
    <property type="entry name" value="Clavaminate synthase-like"/>
    <property type="match status" value="1"/>
</dbReference>
<accession>F6V061</accession>
<dbReference type="GO" id="GO:0032452">
    <property type="term" value="F:histone demethylase activity"/>
    <property type="evidence" value="ECO:0000318"/>
    <property type="project" value="GO_Central"/>
</dbReference>
<evidence type="ECO:0000256" key="3">
    <source>
        <dbReference type="ARBA" id="ARBA00006942"/>
    </source>
</evidence>
<keyword evidence="4" id="KW-0479">Metal-binding</keyword>
<feature type="region of interest" description="Disordered" evidence="26">
    <location>
        <begin position="869"/>
        <end position="910"/>
    </location>
</feature>
<dbReference type="GO" id="GO:0005730">
    <property type="term" value="C:nucleolus"/>
    <property type="evidence" value="ECO:0007669"/>
    <property type="project" value="Ensembl"/>
</dbReference>
<evidence type="ECO:0000256" key="10">
    <source>
        <dbReference type="ARBA" id="ARBA00023002"/>
    </source>
</evidence>
<comment type="catalytic activity">
    <reaction evidence="17">
        <text>N(6),N(6)-dimethyl-L-lysyl(9)-[histone H3] + 2 2-oxoglutarate + 2 O2 = L-lysyl(9)-[histone H3] + 2 formaldehyde + 2 succinate + 2 CO2</text>
        <dbReference type="Rhea" id="RHEA:60188"/>
        <dbReference type="Rhea" id="RHEA-COMP:15541"/>
        <dbReference type="Rhea" id="RHEA-COMP:15546"/>
        <dbReference type="ChEBI" id="CHEBI:15379"/>
        <dbReference type="ChEBI" id="CHEBI:16526"/>
        <dbReference type="ChEBI" id="CHEBI:16810"/>
        <dbReference type="ChEBI" id="CHEBI:16842"/>
        <dbReference type="ChEBI" id="CHEBI:29969"/>
        <dbReference type="ChEBI" id="CHEBI:30031"/>
        <dbReference type="ChEBI" id="CHEBI:61976"/>
        <dbReference type="EC" id="1.14.11.65"/>
    </reaction>
    <physiologicalReaction direction="left-to-right" evidence="17">
        <dbReference type="Rhea" id="RHEA:60189"/>
    </physiologicalReaction>
</comment>
<dbReference type="STRING" id="9258.ENSOANP00000006010"/>
<dbReference type="InterPro" id="IPR050690">
    <property type="entry name" value="JHDM1_Histone_Demethylase"/>
</dbReference>
<dbReference type="GO" id="GO:0035575">
    <property type="term" value="F:histone H4K20 demethylase activity"/>
    <property type="evidence" value="ECO:0007669"/>
    <property type="project" value="Ensembl"/>
</dbReference>
<dbReference type="Proteomes" id="UP000002279">
    <property type="component" value="Chromosome 11"/>
</dbReference>
<dbReference type="FunCoup" id="F6V061">
    <property type="interactions" value="1973"/>
</dbReference>
<evidence type="ECO:0000256" key="14">
    <source>
        <dbReference type="ARBA" id="ARBA00023242"/>
    </source>
</evidence>
<dbReference type="GeneTree" id="ENSGT00940000158039"/>
<dbReference type="eggNOG" id="KOG1633">
    <property type="taxonomic scope" value="Eukaryota"/>
</dbReference>
<dbReference type="EC" id="1.14.11.65" evidence="15"/>
<proteinExistence type="inferred from homology"/>
<comment type="catalytic activity">
    <reaction evidence="16">
        <text>N(6)-methyl-L-lysyl(20)-[histone H4] + 2-oxoglutarate + O2 = L-lysyl(20)-[histone H4] + formaldehyde + succinate + CO2</text>
        <dbReference type="Rhea" id="RHEA:67804"/>
        <dbReference type="Rhea" id="RHEA-COMP:15554"/>
        <dbReference type="Rhea" id="RHEA-COMP:15555"/>
        <dbReference type="ChEBI" id="CHEBI:15379"/>
        <dbReference type="ChEBI" id="CHEBI:16526"/>
        <dbReference type="ChEBI" id="CHEBI:16810"/>
        <dbReference type="ChEBI" id="CHEBI:16842"/>
        <dbReference type="ChEBI" id="CHEBI:29969"/>
        <dbReference type="ChEBI" id="CHEBI:30031"/>
        <dbReference type="ChEBI" id="CHEBI:61929"/>
    </reaction>
    <physiologicalReaction direction="left-to-right" evidence="16">
        <dbReference type="Rhea" id="RHEA:67805"/>
    </physiologicalReaction>
</comment>
<comment type="similarity">
    <text evidence="3">Belongs to the JHDM1 histone demethylase family. JHDM1D subfamily.</text>
</comment>
<keyword evidence="9" id="KW-0223">Dioxygenase</keyword>
<evidence type="ECO:0000256" key="25">
    <source>
        <dbReference type="PROSITE-ProRule" id="PRU00146"/>
    </source>
</evidence>
<name>F6V061_ORNAN</name>
<evidence type="ECO:0000256" key="1">
    <source>
        <dbReference type="ARBA" id="ARBA00001954"/>
    </source>
</evidence>
<comment type="catalytic activity">
    <reaction evidence="18">
        <text>N(6),N(6)-dimethyl-L-lysyl(36)-[histone H3] + 2-oxoglutarate + O2 = N(6)-methyl-L-lysyl(36)-[histone H3] + formaldehyde + succinate + CO2</text>
        <dbReference type="Rhea" id="RHEA:21788"/>
        <dbReference type="Rhea" id="RHEA-COMP:9786"/>
        <dbReference type="Rhea" id="RHEA-COMP:9787"/>
        <dbReference type="ChEBI" id="CHEBI:15379"/>
        <dbReference type="ChEBI" id="CHEBI:16526"/>
        <dbReference type="ChEBI" id="CHEBI:16810"/>
        <dbReference type="ChEBI" id="CHEBI:16842"/>
        <dbReference type="ChEBI" id="CHEBI:30031"/>
        <dbReference type="ChEBI" id="CHEBI:61929"/>
        <dbReference type="ChEBI" id="CHEBI:61976"/>
    </reaction>
    <physiologicalReaction direction="left-to-right" evidence="18">
        <dbReference type="Rhea" id="RHEA:21789"/>
    </physiologicalReaction>
</comment>
<dbReference type="FunFam" id="2.60.120.650:FF:000021">
    <property type="entry name" value="Lysine-specific demethylase 7A"/>
    <property type="match status" value="1"/>
</dbReference>
<evidence type="ECO:0000256" key="7">
    <source>
        <dbReference type="ARBA" id="ARBA00022853"/>
    </source>
</evidence>
<feature type="compositionally biased region" description="Low complexity" evidence="26">
    <location>
        <begin position="50"/>
        <end position="63"/>
    </location>
</feature>
<dbReference type="GO" id="GO:0006357">
    <property type="term" value="P:regulation of transcription by RNA polymerase II"/>
    <property type="evidence" value="ECO:0000318"/>
    <property type="project" value="GO_Central"/>
</dbReference>
<evidence type="ECO:0000313" key="30">
    <source>
        <dbReference type="Proteomes" id="UP000002279"/>
    </source>
</evidence>
<dbReference type="FunFam" id="3.30.40.10:FF:000193">
    <property type="entry name" value="lysine-specific demethylase PHF2 isoform X1"/>
    <property type="match status" value="1"/>
</dbReference>
<dbReference type="FunFam" id="1.20.58.1360:FF:000003">
    <property type="entry name" value="Lysine-specific demethylase 7A"/>
    <property type="match status" value="1"/>
</dbReference>
<dbReference type="Gene3D" id="2.60.120.650">
    <property type="entry name" value="Cupin"/>
    <property type="match status" value="1"/>
</dbReference>
<protein>
    <recommendedName>
        <fullName evidence="21">Lysine-specific demethylase 7A</fullName>
        <ecNumber evidence="15">1.14.11.65</ecNumber>
    </recommendedName>
    <alternativeName>
        <fullName evidence="22">JmjC domain-containing histone demethylation protein 1D</fullName>
    </alternativeName>
    <alternativeName>
        <fullName evidence="23">Lysine-specific demethylase 7</fullName>
    </alternativeName>
    <alternativeName>
        <fullName evidence="24">[histone H3]-dimethyl-L-lysine9 demethylase 7A</fullName>
    </alternativeName>
</protein>
<dbReference type="OMA" id="PWEEDIT"/>
<feature type="compositionally biased region" description="Basic and acidic residues" evidence="26">
    <location>
        <begin position="772"/>
        <end position="782"/>
    </location>
</feature>
<comment type="subcellular location">
    <subcellularLocation>
        <location evidence="2">Nucleus</location>
    </subcellularLocation>
</comment>
<dbReference type="PROSITE" id="PS50016">
    <property type="entry name" value="ZF_PHD_2"/>
    <property type="match status" value="1"/>
</dbReference>
<dbReference type="InterPro" id="IPR001965">
    <property type="entry name" value="Znf_PHD"/>
</dbReference>
<evidence type="ECO:0000256" key="2">
    <source>
        <dbReference type="ARBA" id="ARBA00004123"/>
    </source>
</evidence>
<feature type="compositionally biased region" description="Low complexity" evidence="26">
    <location>
        <begin position="1"/>
        <end position="23"/>
    </location>
</feature>
<dbReference type="InterPro" id="IPR003347">
    <property type="entry name" value="JmjC_dom"/>
</dbReference>
<dbReference type="InterPro" id="IPR019787">
    <property type="entry name" value="Znf_PHD-finger"/>
</dbReference>
<feature type="region of interest" description="Disordered" evidence="26">
    <location>
        <begin position="654"/>
        <end position="693"/>
    </location>
</feature>
<reference evidence="29" key="3">
    <citation type="submission" date="2025-09" db="UniProtKB">
        <authorList>
            <consortium name="Ensembl"/>
        </authorList>
    </citation>
    <scope>IDENTIFICATION</scope>
    <source>
        <strain evidence="29">Glennie</strain>
    </source>
</reference>
<dbReference type="Pfam" id="PF02373">
    <property type="entry name" value="JmjC"/>
    <property type="match status" value="1"/>
</dbReference>
<dbReference type="SMART" id="SM00558">
    <property type="entry name" value="JmjC"/>
    <property type="match status" value="1"/>
</dbReference>
<keyword evidence="14" id="KW-0539">Nucleus</keyword>
<dbReference type="Pfam" id="PF00628">
    <property type="entry name" value="PHD"/>
    <property type="match status" value="1"/>
</dbReference>
<dbReference type="Pfam" id="PF17811">
    <property type="entry name" value="JHD"/>
    <property type="match status" value="1"/>
</dbReference>
<feature type="region of interest" description="Disordered" evidence="26">
    <location>
        <begin position="532"/>
        <end position="577"/>
    </location>
</feature>
<dbReference type="GO" id="GO:0003712">
    <property type="term" value="F:transcription coregulator activity"/>
    <property type="evidence" value="ECO:0000318"/>
    <property type="project" value="GO_Central"/>
</dbReference>